<dbReference type="GO" id="GO:1902977">
    <property type="term" value="P:mitotic DNA replication preinitiation complex assembly"/>
    <property type="evidence" value="ECO:0007669"/>
    <property type="project" value="TreeGrafter"/>
</dbReference>
<dbReference type="Proteomes" id="UP000245609">
    <property type="component" value="Unassembled WGS sequence"/>
</dbReference>
<dbReference type="PANTHER" id="PTHR10507">
    <property type="entry name" value="CDC45-RELATED PROTEIN"/>
    <property type="match status" value="1"/>
</dbReference>
<name>A0A2T9ZHK3_9FUNG</name>
<organism evidence="7 8">
    <name type="scientific">Smittium megazygosporum</name>
    <dbReference type="NCBI Taxonomy" id="133381"/>
    <lineage>
        <taxon>Eukaryota</taxon>
        <taxon>Fungi</taxon>
        <taxon>Fungi incertae sedis</taxon>
        <taxon>Zoopagomycota</taxon>
        <taxon>Kickxellomycotina</taxon>
        <taxon>Harpellomycetes</taxon>
        <taxon>Harpellales</taxon>
        <taxon>Legeriomycetaceae</taxon>
        <taxon>Smittium</taxon>
    </lineage>
</organism>
<feature type="region of interest" description="Disordered" evidence="6">
    <location>
        <begin position="157"/>
        <end position="203"/>
    </location>
</feature>
<dbReference type="GO" id="GO:0003682">
    <property type="term" value="F:chromatin binding"/>
    <property type="evidence" value="ECO:0007669"/>
    <property type="project" value="TreeGrafter"/>
</dbReference>
<evidence type="ECO:0000256" key="2">
    <source>
        <dbReference type="ARBA" id="ARBA00010727"/>
    </source>
</evidence>
<sequence length="706" mass="78854">MVYLVSDYYEHAYKRLLDGAAEASKEGTGACSVLVLVANDPDALCAARILFSILKHDFITYQMVPVSSYVDVTKCNKQLIEPSPDLRTVILINCGATVDLQEFIKLHDKLTVIVVDSHRPFNLYNIFWNEQILCFDDGDLEKLEELKDAFNFLEFGNSNSSDEESDSENSEEESSLSDNSQVSESGASSRKKQKKERPSDYDAGSYFGQSAAISCFRLIEKLGRPPNLDTTWWAIVGATSQFCLDYIDKEGYMIKASDSSSLDNLSKVAETADISNHATDGRSMSASASANGLDLNFFVDSSTNPEADDSEYDSTKGQHYDSSSFEILSKNSKSIMPRHGIYVSNEFRFFMVRHWSLESSMRYSTFVATRLGTWSSRGKSLFGLMIAKLGLSRNEVGQMYTHLDPKLKSELPERWGRIASDYNLEDASFVSFVRAFGWRAPVSSASDHVWGLVALLSSSPANISGNTITDEDEPASSTTQGETSLDSNSQEKSTEDTNDDESSVSSLEKLEQRSKSQRNWKEGFFLAYDALSESNILSKGFELALKMQTAIVEMGSQMLQSRSVKTLSKFRLAVISNDCVESYVPFLYSPLVMIQLSHFLLDAFRNHSNPDHQSMPFILSVFDPATRSSLVMGIAPPEYLAKYHLQTRQVISTLYSGEVRNRFGLIFEQAASDSGAKILNSYFDASLVLIEERNLQLFLKKLVKHI</sequence>
<keyword evidence="8" id="KW-1185">Reference proteome</keyword>
<feature type="compositionally biased region" description="Polar residues" evidence="6">
    <location>
        <begin position="475"/>
        <end position="491"/>
    </location>
</feature>
<keyword evidence="3" id="KW-0235">DNA replication</keyword>
<comment type="caution">
    <text evidence="7">The sequence shown here is derived from an EMBL/GenBank/DDBJ whole genome shotgun (WGS) entry which is preliminary data.</text>
</comment>
<evidence type="ECO:0000256" key="6">
    <source>
        <dbReference type="SAM" id="MobiDB-lite"/>
    </source>
</evidence>
<feature type="region of interest" description="Disordered" evidence="6">
    <location>
        <begin position="463"/>
        <end position="511"/>
    </location>
</feature>
<accession>A0A2T9ZHK3</accession>
<dbReference type="Pfam" id="PF02724">
    <property type="entry name" value="CDC45"/>
    <property type="match status" value="1"/>
</dbReference>
<dbReference type="GO" id="GO:0000727">
    <property type="term" value="P:double-strand break repair via break-induced replication"/>
    <property type="evidence" value="ECO:0007669"/>
    <property type="project" value="TreeGrafter"/>
</dbReference>
<dbReference type="GO" id="GO:0003697">
    <property type="term" value="F:single-stranded DNA binding"/>
    <property type="evidence" value="ECO:0007669"/>
    <property type="project" value="TreeGrafter"/>
</dbReference>
<protein>
    <submittedName>
        <fullName evidence="7">Uncharacterized protein</fullName>
    </submittedName>
</protein>
<dbReference type="GO" id="GO:0006270">
    <property type="term" value="P:DNA replication initiation"/>
    <property type="evidence" value="ECO:0007669"/>
    <property type="project" value="InterPro"/>
</dbReference>
<dbReference type="STRING" id="133381.A0A2T9ZHK3"/>
<dbReference type="EMBL" id="MBFS01000164">
    <property type="protein sequence ID" value="PVV04083.1"/>
    <property type="molecule type" value="Genomic_DNA"/>
</dbReference>
<evidence type="ECO:0000256" key="1">
    <source>
        <dbReference type="ARBA" id="ARBA00004123"/>
    </source>
</evidence>
<dbReference type="AlphaFoldDB" id="A0A2T9ZHK3"/>
<dbReference type="InterPro" id="IPR003874">
    <property type="entry name" value="CDC45"/>
</dbReference>
<dbReference type="PANTHER" id="PTHR10507:SF0">
    <property type="entry name" value="CELL DIVISION CONTROL PROTEIN 45 HOMOLOG"/>
    <property type="match status" value="1"/>
</dbReference>
<gene>
    <name evidence="7" type="ORF">BB560_001436</name>
</gene>
<evidence type="ECO:0000313" key="7">
    <source>
        <dbReference type="EMBL" id="PVV04083.1"/>
    </source>
</evidence>
<evidence type="ECO:0000313" key="8">
    <source>
        <dbReference type="Proteomes" id="UP000245609"/>
    </source>
</evidence>
<dbReference type="GO" id="GO:0003688">
    <property type="term" value="F:DNA replication origin binding"/>
    <property type="evidence" value="ECO:0007669"/>
    <property type="project" value="TreeGrafter"/>
</dbReference>
<reference evidence="7 8" key="1">
    <citation type="journal article" date="2018" name="MBio">
        <title>Comparative Genomics Reveals the Core Gene Toolbox for the Fungus-Insect Symbiosis.</title>
        <authorList>
            <person name="Wang Y."/>
            <person name="Stata M."/>
            <person name="Wang W."/>
            <person name="Stajich J.E."/>
            <person name="White M.M."/>
            <person name="Moncalvo J.M."/>
        </authorList>
    </citation>
    <scope>NUCLEOTIDE SEQUENCE [LARGE SCALE GENOMIC DNA]</scope>
    <source>
        <strain evidence="7 8">SC-DP-2</strain>
    </source>
</reference>
<keyword evidence="4" id="KW-0539">Nucleus</keyword>
<proteinExistence type="inferred from homology"/>
<evidence type="ECO:0000256" key="3">
    <source>
        <dbReference type="ARBA" id="ARBA00022705"/>
    </source>
</evidence>
<dbReference type="OrthoDB" id="10258882at2759"/>
<dbReference type="GO" id="GO:0031261">
    <property type="term" value="C:DNA replication preinitiation complex"/>
    <property type="evidence" value="ECO:0007669"/>
    <property type="project" value="TreeGrafter"/>
</dbReference>
<comment type="subcellular location">
    <subcellularLocation>
        <location evidence="1">Nucleus</location>
    </subcellularLocation>
</comment>
<feature type="compositionally biased region" description="Acidic residues" evidence="6">
    <location>
        <begin position="161"/>
        <end position="175"/>
    </location>
</feature>
<evidence type="ECO:0000256" key="4">
    <source>
        <dbReference type="ARBA" id="ARBA00023242"/>
    </source>
</evidence>
<keyword evidence="5" id="KW-0131">Cell cycle</keyword>
<comment type="similarity">
    <text evidence="2">Belongs to the CDC45 family.</text>
</comment>
<evidence type="ECO:0000256" key="5">
    <source>
        <dbReference type="ARBA" id="ARBA00023306"/>
    </source>
</evidence>